<keyword evidence="4" id="KW-1185">Reference proteome</keyword>
<reference evidence="3 4" key="1">
    <citation type="submission" date="2019-08" db="EMBL/GenBank/DDBJ databases">
        <title>Sphingorhabdus soil sp. nov., isolated from arctic soil.</title>
        <authorList>
            <person name="Liu Y."/>
        </authorList>
    </citation>
    <scope>NUCLEOTIDE SEQUENCE [LARGE SCALE GENOMIC DNA]</scope>
    <source>
        <strain evidence="3 4">D-2Q-5-6</strain>
    </source>
</reference>
<evidence type="ECO:0000256" key="1">
    <source>
        <dbReference type="PIRNR" id="PIRNR032126"/>
    </source>
</evidence>
<feature type="transmembrane region" description="Helical" evidence="2">
    <location>
        <begin position="39"/>
        <end position="59"/>
    </location>
</feature>
<keyword evidence="2" id="KW-0812">Transmembrane</keyword>
<keyword evidence="2" id="KW-1133">Transmembrane helix</keyword>
<keyword evidence="1" id="KW-0375">Hydrogen ion transport</keyword>
<keyword evidence="1" id="KW-0813">Transport</keyword>
<gene>
    <name evidence="3" type="ORF">FSZ31_06305</name>
</gene>
<comment type="caution">
    <text evidence="3">The sequence shown here is derived from an EMBL/GenBank/DDBJ whole genome shotgun (WGS) entry which is preliminary data.</text>
</comment>
<keyword evidence="1 2" id="KW-0472">Membrane</keyword>
<dbReference type="EMBL" id="VOPY01000001">
    <property type="protein sequence ID" value="TXC74305.1"/>
    <property type="molecule type" value="Genomic_DNA"/>
</dbReference>
<evidence type="ECO:0000256" key="2">
    <source>
        <dbReference type="SAM" id="Phobius"/>
    </source>
</evidence>
<sequence length="105" mass="11331">MLADERIHDSDLDKRIAAAKAATERGHSSEEARAENRGWAVGIEFVGAVLVSGFIGWGIDNYAGLGTSPWAMIVLLFLGFIAGTRRALKTSQQFDTDPTTGKRGH</sequence>
<dbReference type="AlphaFoldDB" id="A0A5C6UUE3"/>
<comment type="function">
    <text evidence="1">A possible function for this protein is to guide the assembly of the membrane sector of the ATPase enzyme complex.</text>
</comment>
<evidence type="ECO:0000313" key="4">
    <source>
        <dbReference type="Proteomes" id="UP000321129"/>
    </source>
</evidence>
<dbReference type="GO" id="GO:1902600">
    <property type="term" value="P:proton transmembrane transport"/>
    <property type="evidence" value="ECO:0007669"/>
    <property type="project" value="UniProtKB-KW"/>
</dbReference>
<proteinExistence type="inferred from homology"/>
<dbReference type="Pfam" id="PF09527">
    <property type="entry name" value="ATPase_gene1"/>
    <property type="match status" value="1"/>
</dbReference>
<dbReference type="PIRSF" id="PIRSF032126">
    <property type="entry name" value="F0F1_ATP_synthase_subunit_I"/>
    <property type="match status" value="1"/>
</dbReference>
<dbReference type="InterPro" id="IPR032820">
    <property type="entry name" value="ATPase_put"/>
</dbReference>
<evidence type="ECO:0000313" key="3">
    <source>
        <dbReference type="EMBL" id="TXC74305.1"/>
    </source>
</evidence>
<dbReference type="Proteomes" id="UP000321129">
    <property type="component" value="Unassembled WGS sequence"/>
</dbReference>
<dbReference type="GO" id="GO:0045259">
    <property type="term" value="C:proton-transporting ATP synthase complex"/>
    <property type="evidence" value="ECO:0007669"/>
    <property type="project" value="UniProtKB-UniRule"/>
</dbReference>
<name>A0A5C6UUE3_9SPHN</name>
<protein>
    <recommendedName>
        <fullName evidence="1">ATP synthase protein I</fullName>
    </recommendedName>
</protein>
<dbReference type="InterPro" id="IPR016989">
    <property type="entry name" value="Atp1_alphaprobac"/>
</dbReference>
<organism evidence="3 4">
    <name type="scientific">Flavisphingopyxis soli</name>
    <dbReference type="NCBI Taxonomy" id="2601267"/>
    <lineage>
        <taxon>Bacteria</taxon>
        <taxon>Pseudomonadati</taxon>
        <taxon>Pseudomonadota</taxon>
        <taxon>Alphaproteobacteria</taxon>
        <taxon>Sphingomonadales</taxon>
        <taxon>Sphingopyxidaceae</taxon>
        <taxon>Flavisphingopyxis</taxon>
    </lineage>
</organism>
<accession>A0A5C6UUE3</accession>
<dbReference type="OrthoDB" id="15401at2"/>
<keyword evidence="1" id="KW-0406">Ion transport</keyword>
<comment type="similarity">
    <text evidence="1">Belongs to the bacterial AtpI family.</text>
</comment>
<feature type="transmembrane region" description="Helical" evidence="2">
    <location>
        <begin position="65"/>
        <end position="83"/>
    </location>
</feature>